<dbReference type="PRINTS" id="PR01248">
    <property type="entry name" value="TYPE1KERATIN"/>
</dbReference>
<evidence type="ECO:0000313" key="7">
    <source>
        <dbReference type="Ensembl" id="ENSSTUP00000006490.1"/>
    </source>
</evidence>
<reference evidence="7" key="1">
    <citation type="submission" date="2025-08" db="UniProtKB">
        <authorList>
            <consortium name="Ensembl"/>
        </authorList>
    </citation>
    <scope>IDENTIFICATION</scope>
</reference>
<dbReference type="Pfam" id="PF00038">
    <property type="entry name" value="Filament"/>
    <property type="match status" value="1"/>
</dbReference>
<dbReference type="FunFam" id="1.20.5.1160:FF:000002">
    <property type="entry name" value="Type I keratin 10"/>
    <property type="match status" value="1"/>
</dbReference>
<reference evidence="7" key="2">
    <citation type="submission" date="2025-09" db="UniProtKB">
        <authorList>
            <consortium name="Ensembl"/>
        </authorList>
    </citation>
    <scope>IDENTIFICATION</scope>
</reference>
<dbReference type="Gene3D" id="1.20.5.170">
    <property type="match status" value="1"/>
</dbReference>
<evidence type="ECO:0000259" key="6">
    <source>
        <dbReference type="PROSITE" id="PS51842"/>
    </source>
</evidence>
<feature type="region of interest" description="Disordered" evidence="5">
    <location>
        <begin position="1"/>
        <end position="22"/>
    </location>
</feature>
<evidence type="ECO:0000256" key="1">
    <source>
        <dbReference type="ARBA" id="ARBA00022744"/>
    </source>
</evidence>
<organism evidence="7 8">
    <name type="scientific">Salmo trutta</name>
    <name type="common">Brown trout</name>
    <dbReference type="NCBI Taxonomy" id="8032"/>
    <lineage>
        <taxon>Eukaryota</taxon>
        <taxon>Metazoa</taxon>
        <taxon>Chordata</taxon>
        <taxon>Craniata</taxon>
        <taxon>Vertebrata</taxon>
        <taxon>Euteleostomi</taxon>
        <taxon>Actinopterygii</taxon>
        <taxon>Neopterygii</taxon>
        <taxon>Teleostei</taxon>
        <taxon>Protacanthopterygii</taxon>
        <taxon>Salmoniformes</taxon>
        <taxon>Salmonidae</taxon>
        <taxon>Salmoninae</taxon>
        <taxon>Salmo</taxon>
    </lineage>
</organism>
<dbReference type="GO" id="GO:0005882">
    <property type="term" value="C:intermediate filament"/>
    <property type="evidence" value="ECO:0007669"/>
    <property type="project" value="UniProtKB-KW"/>
</dbReference>
<dbReference type="InterPro" id="IPR039008">
    <property type="entry name" value="IF_rod_dom"/>
</dbReference>
<evidence type="ECO:0000256" key="5">
    <source>
        <dbReference type="SAM" id="MobiDB-lite"/>
    </source>
</evidence>
<feature type="coiled-coil region" evidence="4">
    <location>
        <begin position="148"/>
        <end position="182"/>
    </location>
</feature>
<dbReference type="FunCoup" id="A0A673W397">
    <property type="interactions" value="5"/>
</dbReference>
<dbReference type="Ensembl" id="ENSSTUT00000006898.1">
    <property type="protein sequence ID" value="ENSSTUP00000006490.1"/>
    <property type="gene ID" value="ENSSTUG00000003098.1"/>
</dbReference>
<dbReference type="SMART" id="SM01391">
    <property type="entry name" value="Filament"/>
    <property type="match status" value="1"/>
</dbReference>
<evidence type="ECO:0000256" key="2">
    <source>
        <dbReference type="ARBA" id="ARBA00022754"/>
    </source>
</evidence>
<dbReference type="SUPFAM" id="SSF64593">
    <property type="entry name" value="Intermediate filament protein, coiled coil region"/>
    <property type="match status" value="2"/>
</dbReference>
<feature type="region of interest" description="Disordered" evidence="5">
    <location>
        <begin position="454"/>
        <end position="505"/>
    </location>
</feature>
<dbReference type="InterPro" id="IPR002957">
    <property type="entry name" value="Keratin_I"/>
</dbReference>
<name>A0A673W397_SALTR</name>
<sequence length="525" mass="54458">MSFSRSSMSYSSSGGGGGGGTMAMRSGGGGGMGMGSSRFSSMGGGGGGGGRVTAMRAGSVYGGAGGSGVRISSSSFGSGGGGGGGGYGFGMGGGGGGGGGYGLGMGGGGGGMGAGGGGSYGFGMGGGGGGGGGGGADLHVSVNEKATMQNLNDRLSTYLEKVRSLEAANGELELKIRQFLENKTSPSARDYSGFHATIADLQEKIQAATCLNGSIYLNMDNAKLAADDFRNKYENELAMRQSVEADIAGLKRMLDEMTMARSDLEMQIEGLKEELIYLKKNHEEELLAMRTQMTGQINVEVDAAPQEDLSRVMAEIREQYEAVSAKNQRDLEAWFQTKTETLNKEVASSTEVLQTSKSEISEIRRTLQGLEIELQSQLTMKGSLENTLAETEGRYSMQLGRLQNQVTSLEEQLVSLRSDMERQGQEYKMLLDIKTRLEMEIAEYRRLLDGEASGLGLSSSKSGHSSSSSHVSSSSSGLSSGVSSGVSSSSSGPSSSTSTTRKVVIVTEEMVDGKVVSSSETKHAS</sequence>
<keyword evidence="8" id="KW-1185">Reference proteome</keyword>
<dbReference type="PANTHER" id="PTHR23239">
    <property type="entry name" value="INTERMEDIATE FILAMENT"/>
    <property type="match status" value="1"/>
</dbReference>
<protein>
    <submittedName>
        <fullName evidence="7">Keratin 15</fullName>
    </submittedName>
</protein>
<feature type="domain" description="IF rod" evidence="6">
    <location>
        <begin position="144"/>
        <end position="455"/>
    </location>
</feature>
<dbReference type="Proteomes" id="UP000472277">
    <property type="component" value="Chromosome 14"/>
</dbReference>
<accession>A0A673W397</accession>
<feature type="compositionally biased region" description="Low complexity" evidence="5">
    <location>
        <begin position="454"/>
        <end position="500"/>
    </location>
</feature>
<dbReference type="Gene3D" id="1.20.5.1160">
    <property type="entry name" value="Vasodilator-stimulated phosphoprotein"/>
    <property type="match status" value="1"/>
</dbReference>
<dbReference type="PANTHER" id="PTHR23239:SF367">
    <property type="entry name" value="KERATIN 15-RELATED"/>
    <property type="match status" value="1"/>
</dbReference>
<dbReference type="FunFam" id="1.20.5.170:FF:000002">
    <property type="entry name" value="Type I keratin KA11"/>
    <property type="match status" value="1"/>
</dbReference>
<dbReference type="InParanoid" id="A0A673W397"/>
<dbReference type="GeneTree" id="ENSGT00950000182969"/>
<evidence type="ECO:0000256" key="3">
    <source>
        <dbReference type="ARBA" id="ARBA00023054"/>
    </source>
</evidence>
<dbReference type="Gene3D" id="1.20.5.500">
    <property type="entry name" value="Single helix bin"/>
    <property type="match status" value="1"/>
</dbReference>
<dbReference type="PROSITE" id="PS51842">
    <property type="entry name" value="IF_ROD_2"/>
    <property type="match status" value="1"/>
</dbReference>
<evidence type="ECO:0000256" key="4">
    <source>
        <dbReference type="SAM" id="Coils"/>
    </source>
</evidence>
<dbReference type="GO" id="GO:0005198">
    <property type="term" value="F:structural molecule activity"/>
    <property type="evidence" value="ECO:0007669"/>
    <property type="project" value="InterPro"/>
</dbReference>
<feature type="coiled-coil region" evidence="4">
    <location>
        <begin position="399"/>
        <end position="426"/>
    </location>
</feature>
<evidence type="ECO:0000313" key="8">
    <source>
        <dbReference type="Proteomes" id="UP000472277"/>
    </source>
</evidence>
<keyword evidence="1" id="KW-0416">Keratin</keyword>
<feature type="coiled-coil region" evidence="4">
    <location>
        <begin position="247"/>
        <end position="281"/>
    </location>
</feature>
<gene>
    <name evidence="7" type="primary">LOC115208684</name>
</gene>
<feature type="compositionally biased region" description="Low complexity" evidence="5">
    <location>
        <begin position="1"/>
        <end position="12"/>
    </location>
</feature>
<keyword evidence="3 4" id="KW-0175">Coiled coil</keyword>
<dbReference type="AlphaFoldDB" id="A0A673W397"/>
<keyword evidence="2" id="KW-0403">Intermediate filament</keyword>
<feature type="compositionally biased region" description="Gly residues" evidence="5">
    <location>
        <begin position="13"/>
        <end position="22"/>
    </location>
</feature>
<proteinExistence type="predicted"/>
<dbReference type="FunFam" id="1.20.5.500:FF:000001">
    <property type="entry name" value="Type II keratin 23"/>
    <property type="match status" value="1"/>
</dbReference>